<dbReference type="Pfam" id="PF01619">
    <property type="entry name" value="Pro_dh"/>
    <property type="match status" value="1"/>
</dbReference>
<feature type="binding site" evidence="9">
    <location>
        <position position="98"/>
    </location>
    <ligand>
        <name>substrate</name>
    </ligand>
</feature>
<feature type="binding site" evidence="10">
    <location>
        <begin position="222"/>
        <end position="223"/>
    </location>
    <ligand>
        <name>FAD</name>
        <dbReference type="ChEBI" id="CHEBI:57692"/>
    </ligand>
</feature>
<dbReference type="AlphaFoldDB" id="A0A917Q0G9"/>
<feature type="domain" description="Proline dehydrogenase" evidence="11">
    <location>
        <begin position="44"/>
        <end position="292"/>
    </location>
</feature>
<comment type="pathway">
    <text evidence="1">Amino-acid degradation; L-proline degradation into L-glutamate; L-glutamate from L-proline: step 1/2.</text>
</comment>
<dbReference type="Proteomes" id="UP000658382">
    <property type="component" value="Unassembled WGS sequence"/>
</dbReference>
<keyword evidence="6" id="KW-0560">Oxidoreductase</keyword>
<dbReference type="PANTHER" id="PTHR13914">
    <property type="entry name" value="PROLINE OXIDASE"/>
    <property type="match status" value="1"/>
</dbReference>
<dbReference type="RefSeq" id="WP_188633765.1">
    <property type="nucleotide sequence ID" value="NZ_BMNQ01000053.1"/>
</dbReference>
<dbReference type="GO" id="GO:0000166">
    <property type="term" value="F:nucleotide binding"/>
    <property type="evidence" value="ECO:0007669"/>
    <property type="project" value="UniProtKB-KW"/>
</dbReference>
<protein>
    <recommendedName>
        <fullName evidence="2">proline dehydrogenase</fullName>
        <ecNumber evidence="2">1.5.5.2</ecNumber>
    </recommendedName>
</protein>
<comment type="catalytic activity">
    <reaction evidence="8">
        <text>L-proline + a quinone = (S)-1-pyrroline-5-carboxylate + a quinol + H(+)</text>
        <dbReference type="Rhea" id="RHEA:23784"/>
        <dbReference type="ChEBI" id="CHEBI:15378"/>
        <dbReference type="ChEBI" id="CHEBI:17388"/>
        <dbReference type="ChEBI" id="CHEBI:24646"/>
        <dbReference type="ChEBI" id="CHEBI:60039"/>
        <dbReference type="ChEBI" id="CHEBI:132124"/>
        <dbReference type="EC" id="1.5.5.2"/>
    </reaction>
</comment>
<dbReference type="SUPFAM" id="SSF51730">
    <property type="entry name" value="FAD-linked oxidoreductase"/>
    <property type="match status" value="1"/>
</dbReference>
<keyword evidence="3" id="KW-0285">Flavoprotein</keyword>
<feature type="binding site" evidence="10">
    <location>
        <begin position="183"/>
        <end position="185"/>
    </location>
    <ligand>
        <name>FAD</name>
        <dbReference type="ChEBI" id="CHEBI:57692"/>
    </ligand>
</feature>
<evidence type="ECO:0000313" key="12">
    <source>
        <dbReference type="EMBL" id="GGK04320.1"/>
    </source>
</evidence>
<name>A0A917Q0G9_9BACI</name>
<dbReference type="Gene3D" id="3.20.20.220">
    <property type="match status" value="1"/>
</dbReference>
<dbReference type="PANTHER" id="PTHR13914:SF0">
    <property type="entry name" value="PROLINE DEHYDROGENASE 1, MITOCHONDRIAL"/>
    <property type="match status" value="1"/>
</dbReference>
<organism evidence="12 13">
    <name type="scientific">Lentibacillus kapialis</name>
    <dbReference type="NCBI Taxonomy" id="340214"/>
    <lineage>
        <taxon>Bacteria</taxon>
        <taxon>Bacillati</taxon>
        <taxon>Bacillota</taxon>
        <taxon>Bacilli</taxon>
        <taxon>Bacillales</taxon>
        <taxon>Bacillaceae</taxon>
        <taxon>Lentibacillus</taxon>
    </lineage>
</organism>
<dbReference type="EMBL" id="BMNQ01000053">
    <property type="protein sequence ID" value="GGK04320.1"/>
    <property type="molecule type" value="Genomic_DNA"/>
</dbReference>
<gene>
    <name evidence="12" type="ORF">GCM10007063_28320</name>
</gene>
<keyword evidence="7" id="KW-0642">Proline metabolism</keyword>
<comment type="cofactor">
    <cofactor evidence="10">
        <name>FAD</name>
        <dbReference type="ChEBI" id="CHEBI:57692"/>
    </cofactor>
    <text evidence="10">Binds 1 FAD per subunit.</text>
</comment>
<reference evidence="12" key="1">
    <citation type="journal article" date="2014" name="Int. J. Syst. Evol. Microbiol.">
        <title>Complete genome sequence of Corynebacterium casei LMG S-19264T (=DSM 44701T), isolated from a smear-ripened cheese.</title>
        <authorList>
            <consortium name="US DOE Joint Genome Institute (JGI-PGF)"/>
            <person name="Walter F."/>
            <person name="Albersmeier A."/>
            <person name="Kalinowski J."/>
            <person name="Ruckert C."/>
        </authorList>
    </citation>
    <scope>NUCLEOTIDE SEQUENCE</scope>
    <source>
        <strain evidence="12">JCM 12580</strain>
    </source>
</reference>
<evidence type="ECO:0000256" key="4">
    <source>
        <dbReference type="ARBA" id="ARBA00022741"/>
    </source>
</evidence>
<feature type="binding site" evidence="9">
    <location>
        <position position="284"/>
    </location>
    <ligand>
        <name>substrate</name>
    </ligand>
</feature>
<dbReference type="InterPro" id="IPR029041">
    <property type="entry name" value="FAD-linked_oxidoreductase-like"/>
</dbReference>
<feature type="binding site" evidence="10">
    <location>
        <position position="133"/>
    </location>
    <ligand>
        <name>FAD</name>
        <dbReference type="ChEBI" id="CHEBI:57692"/>
    </ligand>
</feature>
<dbReference type="GO" id="GO:0010133">
    <property type="term" value="P:L-proline catabolic process to L-glutamate"/>
    <property type="evidence" value="ECO:0007669"/>
    <property type="project" value="InterPro"/>
</dbReference>
<dbReference type="PIRSF" id="PIRSF000196">
    <property type="entry name" value="Pro_dehydrog"/>
    <property type="match status" value="1"/>
</dbReference>
<sequence>MANITRDFFIGLSNNRFLNTQAKKWGFSLGADKFVAGTTVDSVMEAVKALNRQGISCTLDNLGEFVSDKREASEAKDNIMTLLNTIYKENVDCHLSVKLTQLGLDIDQAYCIENMREILAKASQYDIFVNIDMEDYSHYDQTLEVLDALRNDYDHVGIVIQSYLYRAEDDMAKLKDVRVRIVKGAYKESEEVAYPDKQAIDRNFLKLAKQRLLGDTFTSIGTHDHHIIHELQAFVDENHIDRDKFEFQMLYGFRNDMQNNLAHEGYHVCTYIPFGDDWFGYFMRRLAERPQNMNLVLKDTFYTEDNKLKKGPIAAGGAVAAASALAFWCVKSNQHKKKTDAEA</sequence>
<dbReference type="InterPro" id="IPR002872">
    <property type="entry name" value="Proline_DH_dom"/>
</dbReference>
<evidence type="ECO:0000256" key="5">
    <source>
        <dbReference type="ARBA" id="ARBA00022827"/>
    </source>
</evidence>
<proteinExistence type="predicted"/>
<dbReference type="EC" id="1.5.5.2" evidence="2"/>
<comment type="caution">
    <text evidence="12">The sequence shown here is derived from an EMBL/GenBank/DDBJ whole genome shotgun (WGS) entry which is preliminary data.</text>
</comment>
<feature type="binding site" evidence="10">
    <location>
        <position position="197"/>
    </location>
    <ligand>
        <name>FAD</name>
        <dbReference type="ChEBI" id="CHEBI:57692"/>
    </ligand>
</feature>
<evidence type="ECO:0000256" key="10">
    <source>
        <dbReference type="PIRSR" id="PIRSR000196-2"/>
    </source>
</evidence>
<dbReference type="InterPro" id="IPR008219">
    <property type="entry name" value="PRODH_bac_arc"/>
</dbReference>
<evidence type="ECO:0000256" key="2">
    <source>
        <dbReference type="ARBA" id="ARBA00012695"/>
    </source>
</evidence>
<evidence type="ECO:0000256" key="7">
    <source>
        <dbReference type="ARBA" id="ARBA00023062"/>
    </source>
</evidence>
<feature type="binding site" evidence="9">
    <location>
        <position position="285"/>
    </location>
    <ligand>
        <name>substrate</name>
    </ligand>
</feature>
<evidence type="ECO:0000313" key="13">
    <source>
        <dbReference type="Proteomes" id="UP000658382"/>
    </source>
</evidence>
<evidence type="ECO:0000259" key="11">
    <source>
        <dbReference type="Pfam" id="PF01619"/>
    </source>
</evidence>
<keyword evidence="4 10" id="KW-0547">Nucleotide-binding</keyword>
<evidence type="ECO:0000256" key="9">
    <source>
        <dbReference type="PIRSR" id="PIRSR000196-1"/>
    </source>
</evidence>
<reference evidence="12" key="2">
    <citation type="submission" date="2020-09" db="EMBL/GenBank/DDBJ databases">
        <authorList>
            <person name="Sun Q."/>
            <person name="Ohkuma M."/>
        </authorList>
    </citation>
    <scope>NUCLEOTIDE SEQUENCE</scope>
    <source>
        <strain evidence="12">JCM 12580</strain>
    </source>
</reference>
<dbReference type="GO" id="GO:0004657">
    <property type="term" value="F:proline dehydrogenase activity"/>
    <property type="evidence" value="ECO:0007669"/>
    <property type="project" value="UniProtKB-EC"/>
</dbReference>
<dbReference type="InterPro" id="IPR015659">
    <property type="entry name" value="Proline_oxidase"/>
</dbReference>
<evidence type="ECO:0000256" key="3">
    <source>
        <dbReference type="ARBA" id="ARBA00022630"/>
    </source>
</evidence>
<keyword evidence="5 10" id="KW-0274">FAD</keyword>
<keyword evidence="13" id="KW-1185">Reference proteome</keyword>
<evidence type="ECO:0000256" key="1">
    <source>
        <dbReference type="ARBA" id="ARBA00004739"/>
    </source>
</evidence>
<accession>A0A917Q0G9</accession>
<evidence type="ECO:0000256" key="8">
    <source>
        <dbReference type="ARBA" id="ARBA00048779"/>
    </source>
</evidence>
<evidence type="ECO:0000256" key="6">
    <source>
        <dbReference type="ARBA" id="ARBA00023002"/>
    </source>
</evidence>
<feature type="binding site" evidence="10">
    <location>
        <position position="161"/>
    </location>
    <ligand>
        <name>FAD</name>
        <dbReference type="ChEBI" id="CHEBI:57692"/>
    </ligand>
</feature>